<dbReference type="Proteomes" id="UP000821845">
    <property type="component" value="Chromosome 8"/>
</dbReference>
<name>A0ACB7RLH6_HYAAI</name>
<gene>
    <name evidence="1" type="ORF">HPB50_000420</name>
</gene>
<evidence type="ECO:0000313" key="1">
    <source>
        <dbReference type="EMBL" id="KAH6923335.1"/>
    </source>
</evidence>
<keyword evidence="2" id="KW-1185">Reference proteome</keyword>
<evidence type="ECO:0000313" key="2">
    <source>
        <dbReference type="Proteomes" id="UP000821845"/>
    </source>
</evidence>
<comment type="caution">
    <text evidence="1">The sequence shown here is derived from an EMBL/GenBank/DDBJ whole genome shotgun (WGS) entry which is preliminary data.</text>
</comment>
<dbReference type="EMBL" id="CM023488">
    <property type="protein sequence ID" value="KAH6923335.1"/>
    <property type="molecule type" value="Genomic_DNA"/>
</dbReference>
<reference evidence="1" key="1">
    <citation type="submission" date="2020-05" db="EMBL/GenBank/DDBJ databases">
        <title>Large-scale comparative analyses of tick genomes elucidate their genetic diversity and vector capacities.</title>
        <authorList>
            <person name="Jia N."/>
            <person name="Wang J."/>
            <person name="Shi W."/>
            <person name="Du L."/>
            <person name="Sun Y."/>
            <person name="Zhan W."/>
            <person name="Jiang J."/>
            <person name="Wang Q."/>
            <person name="Zhang B."/>
            <person name="Ji P."/>
            <person name="Sakyi L.B."/>
            <person name="Cui X."/>
            <person name="Yuan T."/>
            <person name="Jiang B."/>
            <person name="Yang W."/>
            <person name="Lam T.T.-Y."/>
            <person name="Chang Q."/>
            <person name="Ding S."/>
            <person name="Wang X."/>
            <person name="Zhu J."/>
            <person name="Ruan X."/>
            <person name="Zhao L."/>
            <person name="Wei J."/>
            <person name="Que T."/>
            <person name="Du C."/>
            <person name="Cheng J."/>
            <person name="Dai P."/>
            <person name="Han X."/>
            <person name="Huang E."/>
            <person name="Gao Y."/>
            <person name="Liu J."/>
            <person name="Shao H."/>
            <person name="Ye R."/>
            <person name="Li L."/>
            <person name="Wei W."/>
            <person name="Wang X."/>
            <person name="Wang C."/>
            <person name="Yang T."/>
            <person name="Huo Q."/>
            <person name="Li W."/>
            <person name="Guo W."/>
            <person name="Chen H."/>
            <person name="Zhou L."/>
            <person name="Ni X."/>
            <person name="Tian J."/>
            <person name="Zhou Y."/>
            <person name="Sheng Y."/>
            <person name="Liu T."/>
            <person name="Pan Y."/>
            <person name="Xia L."/>
            <person name="Li J."/>
            <person name="Zhao F."/>
            <person name="Cao W."/>
        </authorList>
    </citation>
    <scope>NUCLEOTIDE SEQUENCE</scope>
    <source>
        <strain evidence="1">Hyas-2018</strain>
    </source>
</reference>
<organism evidence="1 2">
    <name type="scientific">Hyalomma asiaticum</name>
    <name type="common">Tick</name>
    <dbReference type="NCBI Taxonomy" id="266040"/>
    <lineage>
        <taxon>Eukaryota</taxon>
        <taxon>Metazoa</taxon>
        <taxon>Ecdysozoa</taxon>
        <taxon>Arthropoda</taxon>
        <taxon>Chelicerata</taxon>
        <taxon>Arachnida</taxon>
        <taxon>Acari</taxon>
        <taxon>Parasitiformes</taxon>
        <taxon>Ixodida</taxon>
        <taxon>Ixodoidea</taxon>
        <taxon>Ixodidae</taxon>
        <taxon>Hyalomminae</taxon>
        <taxon>Hyalomma</taxon>
    </lineage>
</organism>
<accession>A0ACB7RLH6</accession>
<sequence length="149" mass="16992">MPGLEVASDVCPSMSDWVCLTTAQDPYGTTLKVLDTLEYNGTIVRQYFYETFCAFNQSATVKVNRLHPTSVEKDDADIDERHECLAVDKKMWHSRCRERMVWTYGMVVKADGDVGWGVIAIRGSCTCSVWPRRPPEGHRPLMRLFIDDV</sequence>
<protein>
    <submittedName>
        <fullName evidence="1">Uncharacterized protein</fullName>
    </submittedName>
</protein>
<proteinExistence type="predicted"/>